<dbReference type="AlphaFoldDB" id="A0A210PMX3"/>
<protein>
    <recommendedName>
        <fullName evidence="4">Zinc finger PHD-type domain-containing protein</fullName>
    </recommendedName>
</protein>
<evidence type="ECO:0000256" key="1">
    <source>
        <dbReference type="ARBA" id="ARBA00022723"/>
    </source>
</evidence>
<feature type="domain" description="Zinc finger PHD-type" evidence="4">
    <location>
        <begin position="9"/>
        <end position="77"/>
    </location>
</feature>
<evidence type="ECO:0000256" key="2">
    <source>
        <dbReference type="ARBA" id="ARBA00022771"/>
    </source>
</evidence>
<accession>A0A210PMX3</accession>
<sequence>MDHQEVFWTCIECHKKPASAASLSNQLGKVQVFVDTNYSILLRCENCNVCFHPVCVDFELEPVLTGEDTLVLCNYCAEHGKV</sequence>
<dbReference type="SMART" id="SM00249">
    <property type="entry name" value="PHD"/>
    <property type="match status" value="1"/>
</dbReference>
<evidence type="ECO:0000256" key="3">
    <source>
        <dbReference type="ARBA" id="ARBA00022833"/>
    </source>
</evidence>
<dbReference type="GO" id="GO:0008270">
    <property type="term" value="F:zinc ion binding"/>
    <property type="evidence" value="ECO:0007669"/>
    <property type="project" value="UniProtKB-KW"/>
</dbReference>
<organism evidence="5 6">
    <name type="scientific">Mizuhopecten yessoensis</name>
    <name type="common">Japanese scallop</name>
    <name type="synonym">Patinopecten yessoensis</name>
    <dbReference type="NCBI Taxonomy" id="6573"/>
    <lineage>
        <taxon>Eukaryota</taxon>
        <taxon>Metazoa</taxon>
        <taxon>Spiralia</taxon>
        <taxon>Lophotrochozoa</taxon>
        <taxon>Mollusca</taxon>
        <taxon>Bivalvia</taxon>
        <taxon>Autobranchia</taxon>
        <taxon>Pteriomorphia</taxon>
        <taxon>Pectinida</taxon>
        <taxon>Pectinoidea</taxon>
        <taxon>Pectinidae</taxon>
        <taxon>Mizuhopecten</taxon>
    </lineage>
</organism>
<name>A0A210PMX3_MIZYE</name>
<reference evidence="5 6" key="1">
    <citation type="journal article" date="2017" name="Nat. Ecol. Evol.">
        <title>Scallop genome provides insights into evolution of bilaterian karyotype and development.</title>
        <authorList>
            <person name="Wang S."/>
            <person name="Zhang J."/>
            <person name="Jiao W."/>
            <person name="Li J."/>
            <person name="Xun X."/>
            <person name="Sun Y."/>
            <person name="Guo X."/>
            <person name="Huan P."/>
            <person name="Dong B."/>
            <person name="Zhang L."/>
            <person name="Hu X."/>
            <person name="Sun X."/>
            <person name="Wang J."/>
            <person name="Zhao C."/>
            <person name="Wang Y."/>
            <person name="Wang D."/>
            <person name="Huang X."/>
            <person name="Wang R."/>
            <person name="Lv J."/>
            <person name="Li Y."/>
            <person name="Zhang Z."/>
            <person name="Liu B."/>
            <person name="Lu W."/>
            <person name="Hui Y."/>
            <person name="Liang J."/>
            <person name="Zhou Z."/>
            <person name="Hou R."/>
            <person name="Li X."/>
            <person name="Liu Y."/>
            <person name="Li H."/>
            <person name="Ning X."/>
            <person name="Lin Y."/>
            <person name="Zhao L."/>
            <person name="Xing Q."/>
            <person name="Dou J."/>
            <person name="Li Y."/>
            <person name="Mao J."/>
            <person name="Guo H."/>
            <person name="Dou H."/>
            <person name="Li T."/>
            <person name="Mu C."/>
            <person name="Jiang W."/>
            <person name="Fu Q."/>
            <person name="Fu X."/>
            <person name="Miao Y."/>
            <person name="Liu J."/>
            <person name="Yu Q."/>
            <person name="Li R."/>
            <person name="Liao H."/>
            <person name="Li X."/>
            <person name="Kong Y."/>
            <person name="Jiang Z."/>
            <person name="Chourrout D."/>
            <person name="Li R."/>
            <person name="Bao Z."/>
        </authorList>
    </citation>
    <scope>NUCLEOTIDE SEQUENCE [LARGE SCALE GENOMIC DNA]</scope>
    <source>
        <strain evidence="5 6">PY_sf001</strain>
    </source>
</reference>
<evidence type="ECO:0000259" key="4">
    <source>
        <dbReference type="SMART" id="SM00249"/>
    </source>
</evidence>
<keyword evidence="2" id="KW-0863">Zinc-finger</keyword>
<dbReference type="InterPro" id="IPR011011">
    <property type="entry name" value="Znf_FYVE_PHD"/>
</dbReference>
<proteinExistence type="predicted"/>
<keyword evidence="6" id="KW-1185">Reference proteome</keyword>
<comment type="caution">
    <text evidence="5">The sequence shown here is derived from an EMBL/GenBank/DDBJ whole genome shotgun (WGS) entry which is preliminary data.</text>
</comment>
<keyword evidence="1" id="KW-0479">Metal-binding</keyword>
<keyword evidence="3" id="KW-0862">Zinc</keyword>
<dbReference type="InterPro" id="IPR001965">
    <property type="entry name" value="Znf_PHD"/>
</dbReference>
<evidence type="ECO:0000313" key="5">
    <source>
        <dbReference type="EMBL" id="OWF37860.1"/>
    </source>
</evidence>
<gene>
    <name evidence="5" type="ORF">KP79_PYT22649</name>
</gene>
<evidence type="ECO:0000313" key="6">
    <source>
        <dbReference type="Proteomes" id="UP000242188"/>
    </source>
</evidence>
<dbReference type="EMBL" id="NEDP02005578">
    <property type="protein sequence ID" value="OWF37860.1"/>
    <property type="molecule type" value="Genomic_DNA"/>
</dbReference>
<dbReference type="SUPFAM" id="SSF57903">
    <property type="entry name" value="FYVE/PHD zinc finger"/>
    <property type="match status" value="1"/>
</dbReference>
<dbReference type="Proteomes" id="UP000242188">
    <property type="component" value="Unassembled WGS sequence"/>
</dbReference>